<accession>A0A034V5A5</accession>
<proteinExistence type="predicted"/>
<name>A0A034V5A5_BACDO</name>
<dbReference type="AlphaFoldDB" id="A0A034V5A5"/>
<feature type="transmembrane region" description="Helical" evidence="1">
    <location>
        <begin position="6"/>
        <end position="28"/>
    </location>
</feature>
<sequence length="157" mass="16517">FLYGKMYVSAIVIYVCVYVKYVPINAYAHKTLRICRSTIYGKQSAQVYKSQVQRVNRTAPPYLLKLSICCSTQLRDAAALKCGGQMTTCAGLPAKHCASAPIKGDGAGNSLRGDVTLLMLTRGMPVGLGGTSGLLRLRAGGGGGGGLLGRLMPSLDS</sequence>
<keyword evidence="1" id="KW-0812">Transmembrane</keyword>
<evidence type="ECO:0000256" key="1">
    <source>
        <dbReference type="SAM" id="Phobius"/>
    </source>
</evidence>
<dbReference type="EMBL" id="GAKP01022254">
    <property type="protein sequence ID" value="JAC36698.1"/>
    <property type="molecule type" value="Transcribed_RNA"/>
</dbReference>
<feature type="non-terminal residue" evidence="2">
    <location>
        <position position="1"/>
    </location>
</feature>
<keyword evidence="1" id="KW-1133">Transmembrane helix</keyword>
<evidence type="ECO:0000313" key="2">
    <source>
        <dbReference type="EMBL" id="JAC36698.1"/>
    </source>
</evidence>
<protein>
    <submittedName>
        <fullName evidence="2">Uncharacterized protein</fullName>
    </submittedName>
</protein>
<keyword evidence="1" id="KW-0472">Membrane</keyword>
<reference evidence="2" key="1">
    <citation type="journal article" date="2014" name="BMC Genomics">
        <title>Characterizing the developmental transcriptome of the oriental fruit fly, Bactrocera dorsalis (Diptera: Tephritidae) through comparative genomic analysis with Drosophila melanogaster utilizing modENCODE datasets.</title>
        <authorList>
            <person name="Geib S.M."/>
            <person name="Calla B."/>
            <person name="Hall B."/>
            <person name="Hou S."/>
            <person name="Manoukis N.C."/>
        </authorList>
    </citation>
    <scope>NUCLEOTIDE SEQUENCE</scope>
    <source>
        <strain evidence="2">Punador</strain>
    </source>
</reference>
<organism evidence="2">
    <name type="scientific">Bactrocera dorsalis</name>
    <name type="common">Oriental fruit fly</name>
    <name type="synonym">Dacus dorsalis</name>
    <dbReference type="NCBI Taxonomy" id="27457"/>
    <lineage>
        <taxon>Eukaryota</taxon>
        <taxon>Metazoa</taxon>
        <taxon>Ecdysozoa</taxon>
        <taxon>Arthropoda</taxon>
        <taxon>Hexapoda</taxon>
        <taxon>Insecta</taxon>
        <taxon>Pterygota</taxon>
        <taxon>Neoptera</taxon>
        <taxon>Endopterygota</taxon>
        <taxon>Diptera</taxon>
        <taxon>Brachycera</taxon>
        <taxon>Muscomorpha</taxon>
        <taxon>Tephritoidea</taxon>
        <taxon>Tephritidae</taxon>
        <taxon>Bactrocera</taxon>
        <taxon>Bactrocera</taxon>
    </lineage>
</organism>